<evidence type="ECO:0000313" key="1">
    <source>
        <dbReference type="EMBL" id="CAB4215302.1"/>
    </source>
</evidence>
<gene>
    <name evidence="1" type="ORF">UFOVP1475_5</name>
</gene>
<dbReference type="EMBL" id="LR797423">
    <property type="protein sequence ID" value="CAB4215302.1"/>
    <property type="molecule type" value="Genomic_DNA"/>
</dbReference>
<proteinExistence type="predicted"/>
<sequence>MTKTLERTMNENISVEEQLKKIDEYIIFVKSLSFDEMKKLQDFYFMYQSEYIQSLETKKWLISEGHGLDRHERKVLNFIEKFMKTK</sequence>
<accession>A0A6J5SK82</accession>
<organism evidence="1">
    <name type="scientific">uncultured Caudovirales phage</name>
    <dbReference type="NCBI Taxonomy" id="2100421"/>
    <lineage>
        <taxon>Viruses</taxon>
        <taxon>Duplodnaviria</taxon>
        <taxon>Heunggongvirae</taxon>
        <taxon>Uroviricota</taxon>
        <taxon>Caudoviricetes</taxon>
        <taxon>Peduoviridae</taxon>
        <taxon>Maltschvirus</taxon>
        <taxon>Maltschvirus maltsch</taxon>
    </lineage>
</organism>
<protein>
    <submittedName>
        <fullName evidence="1">Uncharacterized protein</fullName>
    </submittedName>
</protein>
<reference evidence="1" key="1">
    <citation type="submission" date="2020-05" db="EMBL/GenBank/DDBJ databases">
        <authorList>
            <person name="Chiriac C."/>
            <person name="Salcher M."/>
            <person name="Ghai R."/>
            <person name="Kavagutti S V."/>
        </authorList>
    </citation>
    <scope>NUCLEOTIDE SEQUENCE</scope>
</reference>
<name>A0A6J5SK82_9CAUD</name>